<dbReference type="EMBL" id="MDBS01000003">
    <property type="protein sequence ID" value="PMP33001.1"/>
    <property type="molecule type" value="Genomic_DNA"/>
</dbReference>
<proteinExistence type="predicted"/>
<evidence type="ECO:0000256" key="1">
    <source>
        <dbReference type="ARBA" id="ARBA00022612"/>
    </source>
</evidence>
<protein>
    <submittedName>
        <fullName evidence="3">Terminase</fullName>
    </submittedName>
</protein>
<dbReference type="Gene3D" id="3.40.50.300">
    <property type="entry name" value="P-loop containing nucleotide triphosphate hydrolases"/>
    <property type="match status" value="1"/>
</dbReference>
<dbReference type="Gene3D" id="3.30.420.280">
    <property type="match status" value="1"/>
</dbReference>
<evidence type="ECO:0000259" key="2">
    <source>
        <dbReference type="Pfam" id="PF17289"/>
    </source>
</evidence>
<organism evidence="3">
    <name type="scientific">Vibrio cyclitrophicus</name>
    <dbReference type="NCBI Taxonomy" id="47951"/>
    <lineage>
        <taxon>Bacteria</taxon>
        <taxon>Pseudomonadati</taxon>
        <taxon>Pseudomonadota</taxon>
        <taxon>Gammaproteobacteria</taxon>
        <taxon>Vibrionales</taxon>
        <taxon>Vibrionaceae</taxon>
        <taxon>Vibrio</taxon>
    </lineage>
</organism>
<reference evidence="3" key="1">
    <citation type="submission" date="2016-07" db="EMBL/GenBank/DDBJ databases">
        <authorList>
            <person name="Kauffman K."/>
            <person name="Arevalo P."/>
            <person name="Polz M.F."/>
        </authorList>
    </citation>
    <scope>NUCLEOTIDE SEQUENCE</scope>
    <source>
        <strain evidence="3">10N.222.46.E12</strain>
    </source>
</reference>
<sequence length="421" mass="48184">MGKLKLSAPQNIFLNELNTRFRAYVGGFGSGKTFVGCLDLLLFLMAHPRTKLGYFAPTFSMIRDVFIPTLEEAAELLGFHVDFIESHKEAHIYWGRRYYGTIICRSMDNPKYIVGFKIARALVDEIDVMDPNKADQAWKKIIARLRLKVKGVENGVGVTTTPEGFQFVYKKFKKNPTKSYSMVQASTYENEEFLADGYIDSLFESYPPELIQAYLEGRFVNLSGSSIYGRFDRFLNESDKELDPTRPLLIGMDFNVNPMSAVVCQMYGTQLHAVDELVLDNSDTESMAMEIKRRYPQWHEKGQIDIFPDAAGNHRQTSAKDTDHQILENHGLRVVVDGSNPRIKDRVNSMNARILNSKGERFLFVHPRCETLIECLESQIWDDKGQPDKKQGFDHSNDAIGYLVWQLFPISGDIFRQRNGR</sequence>
<dbReference type="Pfam" id="PF17289">
    <property type="entry name" value="Terminase_6C"/>
    <property type="match status" value="1"/>
</dbReference>
<name>A0A7Z1MMH6_9VIBR</name>
<dbReference type="Pfam" id="PF03237">
    <property type="entry name" value="Terminase_6N"/>
    <property type="match status" value="1"/>
</dbReference>
<evidence type="ECO:0000313" key="3">
    <source>
        <dbReference type="EMBL" id="PMP33001.1"/>
    </source>
</evidence>
<dbReference type="RefSeq" id="WP_154724225.1">
    <property type="nucleotide sequence ID" value="NZ_CP170590.1"/>
</dbReference>
<dbReference type="AlphaFoldDB" id="A0A7Z1MMH6"/>
<comment type="caution">
    <text evidence="3">The sequence shown here is derived from an EMBL/GenBank/DDBJ whole genome shotgun (WGS) entry which is preliminary data.</text>
</comment>
<dbReference type="InterPro" id="IPR027417">
    <property type="entry name" value="P-loop_NTPase"/>
</dbReference>
<keyword evidence="1" id="KW-1188">Viral release from host cell</keyword>
<dbReference type="InterPro" id="IPR035421">
    <property type="entry name" value="Terminase_6C"/>
</dbReference>
<feature type="domain" description="Terminase large subunit gp17-like C-terminal" evidence="2">
    <location>
        <begin position="250"/>
        <end position="403"/>
    </location>
</feature>
<accession>A0A7Z1MMH6</accession>
<gene>
    <name evidence="3" type="ORF">BCS90_09710</name>
</gene>
<reference evidence="3" key="2">
    <citation type="journal article" date="2018" name="Nature">
        <title>A major lineage of non-tailed dsDNA viruses as unrecognized killers of marine bacteria.</title>
        <authorList>
            <person name="Kauffman K.M."/>
            <person name="Hussain F.A."/>
            <person name="Yang J."/>
            <person name="Arevalo P."/>
            <person name="Brown J.M."/>
            <person name="Chang W.K."/>
            <person name="VanInsberghe D."/>
            <person name="Elsherbini J."/>
            <person name="Sharma R.S."/>
            <person name="Cutler M.B."/>
            <person name="Kelly L."/>
            <person name="Polz M.F."/>
        </authorList>
    </citation>
    <scope>NUCLEOTIDE SEQUENCE</scope>
    <source>
        <strain evidence="3">10N.222.46.E12</strain>
    </source>
</reference>
<dbReference type="SUPFAM" id="SSF52540">
    <property type="entry name" value="P-loop containing nucleoside triphosphate hydrolases"/>
    <property type="match status" value="1"/>
</dbReference>